<dbReference type="InterPro" id="IPR051085">
    <property type="entry name" value="MB_O-acyltransferase"/>
</dbReference>
<dbReference type="Pfam" id="PF03062">
    <property type="entry name" value="MBOAT"/>
    <property type="match status" value="1"/>
</dbReference>
<protein>
    <recommendedName>
        <fullName evidence="9">Glycerol uptake protein 1</fullName>
    </recommendedName>
</protein>
<feature type="transmembrane region" description="Helical" evidence="6">
    <location>
        <begin position="611"/>
        <end position="631"/>
    </location>
</feature>
<keyword evidence="5 6" id="KW-0472">Membrane</keyword>
<evidence type="ECO:0000313" key="7">
    <source>
        <dbReference type="EMBL" id="KAK7962269.1"/>
    </source>
</evidence>
<dbReference type="Proteomes" id="UP001391051">
    <property type="component" value="Unassembled WGS sequence"/>
</dbReference>
<keyword evidence="8" id="KW-1185">Reference proteome</keyword>
<comment type="subcellular location">
    <subcellularLocation>
        <location evidence="1">Membrane</location>
        <topology evidence="1">Multi-pass membrane protein</topology>
    </subcellularLocation>
</comment>
<organism evidence="7 8">
    <name type="scientific">Apiospora aurea</name>
    <dbReference type="NCBI Taxonomy" id="335848"/>
    <lineage>
        <taxon>Eukaryota</taxon>
        <taxon>Fungi</taxon>
        <taxon>Dikarya</taxon>
        <taxon>Ascomycota</taxon>
        <taxon>Pezizomycotina</taxon>
        <taxon>Sordariomycetes</taxon>
        <taxon>Xylariomycetidae</taxon>
        <taxon>Amphisphaeriales</taxon>
        <taxon>Apiosporaceae</taxon>
        <taxon>Apiospora</taxon>
    </lineage>
</organism>
<comment type="similarity">
    <text evidence="2">Belongs to the membrane-bound acyltransferase family.</text>
</comment>
<dbReference type="EMBL" id="JAQQWE010000002">
    <property type="protein sequence ID" value="KAK7962269.1"/>
    <property type="molecule type" value="Genomic_DNA"/>
</dbReference>
<feature type="transmembrane region" description="Helical" evidence="6">
    <location>
        <begin position="194"/>
        <end position="218"/>
    </location>
</feature>
<evidence type="ECO:0000313" key="8">
    <source>
        <dbReference type="Proteomes" id="UP001391051"/>
    </source>
</evidence>
<keyword evidence="4 6" id="KW-1133">Transmembrane helix</keyword>
<comment type="caution">
    <text evidence="7">The sequence shown here is derived from an EMBL/GenBank/DDBJ whole genome shotgun (WGS) entry which is preliminary data.</text>
</comment>
<evidence type="ECO:0000256" key="6">
    <source>
        <dbReference type="SAM" id="Phobius"/>
    </source>
</evidence>
<reference evidence="7 8" key="1">
    <citation type="submission" date="2023-01" db="EMBL/GenBank/DDBJ databases">
        <title>Analysis of 21 Apiospora genomes using comparative genomics revels a genus with tremendous synthesis potential of carbohydrate active enzymes and secondary metabolites.</title>
        <authorList>
            <person name="Sorensen T."/>
        </authorList>
    </citation>
    <scope>NUCLEOTIDE SEQUENCE [LARGE SCALE GENOMIC DNA]</scope>
    <source>
        <strain evidence="7 8">CBS 24483</strain>
    </source>
</reference>
<evidence type="ECO:0000256" key="4">
    <source>
        <dbReference type="ARBA" id="ARBA00022989"/>
    </source>
</evidence>
<dbReference type="InterPro" id="IPR004299">
    <property type="entry name" value="MBOAT_fam"/>
</dbReference>
<dbReference type="PANTHER" id="PTHR13285:SF18">
    <property type="entry name" value="PROTEIN-CYSTEINE N-PALMITOYLTRANSFERASE RASP"/>
    <property type="match status" value="1"/>
</dbReference>
<evidence type="ECO:0000256" key="1">
    <source>
        <dbReference type="ARBA" id="ARBA00004141"/>
    </source>
</evidence>
<feature type="transmembrane region" description="Helical" evidence="6">
    <location>
        <begin position="538"/>
        <end position="557"/>
    </location>
</feature>
<feature type="transmembrane region" description="Helical" evidence="6">
    <location>
        <begin position="578"/>
        <end position="599"/>
    </location>
</feature>
<feature type="transmembrane region" description="Helical" evidence="6">
    <location>
        <begin position="353"/>
        <end position="372"/>
    </location>
</feature>
<accession>A0ABR1QQP7</accession>
<dbReference type="PANTHER" id="PTHR13285">
    <property type="entry name" value="ACYLTRANSFERASE"/>
    <property type="match status" value="1"/>
</dbReference>
<evidence type="ECO:0000256" key="2">
    <source>
        <dbReference type="ARBA" id="ARBA00010323"/>
    </source>
</evidence>
<gene>
    <name evidence="7" type="ORF">PG986_003094</name>
</gene>
<sequence>MGVRSFLSSLYELDTLDTRFTTDSTTPYKTIIESRHDTKANQERAARYSGKTKPSRWWSLEFITYYVILSYVIPYMLWVAYDVSSRRQPMRPTFPVSAPGLTYCQLYSDEPAVQERRAVPVTGMDTWAQNRHIRCAIPHLSIQRALLGLSPRIPPLLRKLYNSIIHPVTSGSPSARPTLEEADLRLDQRASFDYVFAIIFLLVLHGISAFKVLTILYINYQLATTLPRKYIPLAAWVFNVGILFANELTKGFKFGIIATHLFGRAQESLLSEPSSFIVWGHWLDSYGGIMSRWEILFNITVLRLISFDMDYYWSLDRRSYSPVEKKQLDPSSLSERERVGIPAQAKDFSFRNYVAYAIYAPLYLTGPIVTFNDFISQLRYRPASIETSRTIRYGVRFLGTLLAMELMLHFDYVQAIGKSKPIWHEYSTAQLSVLSYFNLHMIWLKLLLPWRLFRLWALIDGIDPPENMLRCVSNNYSTTAFWRSWHRSYNRWLTRYLYIPLGGSSFKDTASTIRSIANYVVTFTFVALWHDIQLNLLVWGWLIVLFMLPEMVGRAFFPERKFENWPNFYRMAKSCGGVFNILMMMAANLVGFAFGVDGFRQVVAGMFKDLFGFTFFLSACAALFCGCHLMIEVRESELRRGIMTKG</sequence>
<keyword evidence="3 6" id="KW-0812">Transmembrane</keyword>
<feature type="transmembrane region" description="Helical" evidence="6">
    <location>
        <begin position="63"/>
        <end position="81"/>
    </location>
</feature>
<evidence type="ECO:0008006" key="9">
    <source>
        <dbReference type="Google" id="ProtNLM"/>
    </source>
</evidence>
<dbReference type="RefSeq" id="XP_066704380.1">
    <property type="nucleotide sequence ID" value="XM_066839316.1"/>
</dbReference>
<evidence type="ECO:0000256" key="5">
    <source>
        <dbReference type="ARBA" id="ARBA00023136"/>
    </source>
</evidence>
<name>A0ABR1QQP7_9PEZI</name>
<evidence type="ECO:0000256" key="3">
    <source>
        <dbReference type="ARBA" id="ARBA00022692"/>
    </source>
</evidence>
<proteinExistence type="inferred from homology"/>
<dbReference type="GeneID" id="92072378"/>
<feature type="transmembrane region" description="Helical" evidence="6">
    <location>
        <begin position="230"/>
        <end position="248"/>
    </location>
</feature>